<evidence type="ECO:0000256" key="1">
    <source>
        <dbReference type="ARBA" id="ARBA00004123"/>
    </source>
</evidence>
<evidence type="ECO:0000256" key="4">
    <source>
        <dbReference type="ARBA" id="ARBA00022454"/>
    </source>
</evidence>
<dbReference type="PANTHER" id="PTHR13386:SF1">
    <property type="entry name" value="HISTONE PARYLATION FACTOR 1"/>
    <property type="match status" value="1"/>
</dbReference>
<feature type="region of interest" description="Disordered" evidence="6">
    <location>
        <begin position="631"/>
        <end position="734"/>
    </location>
</feature>
<dbReference type="AlphaFoldDB" id="A0A6A5ADX0"/>
<dbReference type="GO" id="GO:0072572">
    <property type="term" value="F:poly-ADP-D-ribose binding"/>
    <property type="evidence" value="ECO:0007669"/>
    <property type="project" value="TreeGrafter"/>
</dbReference>
<dbReference type="GO" id="GO:0006974">
    <property type="term" value="P:DNA damage response"/>
    <property type="evidence" value="ECO:0007669"/>
    <property type="project" value="InterPro"/>
</dbReference>
<feature type="region of interest" description="Disordered" evidence="6">
    <location>
        <begin position="185"/>
        <end position="212"/>
    </location>
</feature>
<comment type="caution">
    <text evidence="7">The sequence shown here is derived from an EMBL/GenBank/DDBJ whole genome shotgun (WGS) entry which is preliminary data.</text>
</comment>
<dbReference type="GO" id="GO:0005634">
    <property type="term" value="C:nucleus"/>
    <property type="evidence" value="ECO:0007669"/>
    <property type="project" value="UniProtKB-SubCell"/>
</dbReference>
<organism evidence="7 8">
    <name type="scientific">Aphanomyces astaci</name>
    <name type="common">Crayfish plague agent</name>
    <dbReference type="NCBI Taxonomy" id="112090"/>
    <lineage>
        <taxon>Eukaryota</taxon>
        <taxon>Sar</taxon>
        <taxon>Stramenopiles</taxon>
        <taxon>Oomycota</taxon>
        <taxon>Saprolegniomycetes</taxon>
        <taxon>Saprolegniales</taxon>
        <taxon>Verrucalvaceae</taxon>
        <taxon>Aphanomyces</taxon>
    </lineage>
</organism>
<feature type="region of interest" description="Disordered" evidence="6">
    <location>
        <begin position="360"/>
        <end position="381"/>
    </location>
</feature>
<feature type="compositionally biased region" description="Basic and acidic residues" evidence="6">
    <location>
        <begin position="199"/>
        <end position="210"/>
    </location>
</feature>
<keyword evidence="5" id="KW-0539">Nucleus</keyword>
<sequence>MARKQKRTDADDDDLGGSLEETMELYPQDKIAAWKEKLKKDWLMEAPDEFFALHSLAASLHHADPSCAFAASLGVELTGPFDLLSATTIRVDKHEYLHGRGYYDPPEVISVMRSGSASFGYFRDAPSQVPSYVVQGSSSTGSFELVGASLAQVLLDLIEVAAAPHPHHAMIRAFLTTQCECSALPPKSKRRKTTSLASPHRDEAQHRRSADQVAPTLSGLGIVVPVHAKSRVGYRDLPLMGNALRKLLEAPVRGKAIDDLITRATIACDECDFGTALQLGLDLWTQGAKFEGEAVGLMESAYMTLGRGAFGVLARRHIEHRDRYFCETVDMLARLGGPSPARKKYEEVLLLPRKQLQHMDLSPPKPKVAASSLEGEHGSGVIKRKELSDDENNAIWRRWKDKKDAERRRRRQAKPAMSDQELTPLVEQTIEESSTNAISMGVEERGLAQRGGIVEAEFLKWKQKKDGERRREKQRKREMQASWVQLNVNSHVDRAREGTSSTGTSRYNMRILQYMMTTQCVAIEKPPPSHPFPALHPTQQHPRKPKVDPVRLQQVQEKVLASPYAKPSRRRPPPHGGCVLPQLAKVSVATETTRPVTSCRSAKSRPSTEASAMFIEAPAVDIEPSLELQHFPSLPPQCSDSSSSRPYQRSSNEDVATLPPLLSALTLLERRDEDERDVEPSQVFPKSDDRGDDEYGDIYEDRGHAHLTAPPPPVQERDVTSRGTTSGYGSETWE</sequence>
<reference evidence="7 8" key="1">
    <citation type="submission" date="2019-06" db="EMBL/GenBank/DDBJ databases">
        <title>Genomics analysis of Aphanomyces spp. identifies a new class of oomycete effector associated with host adaptation.</title>
        <authorList>
            <person name="Gaulin E."/>
        </authorList>
    </citation>
    <scope>NUCLEOTIDE SEQUENCE [LARGE SCALE GENOMIC DNA]</scope>
    <source>
        <strain evidence="7 8">E</strain>
    </source>
</reference>
<dbReference type="Pfam" id="PF10228">
    <property type="entry name" value="HPF1"/>
    <property type="match status" value="1"/>
</dbReference>
<name>A0A6A5ADX0_APHAT</name>
<dbReference type="PANTHER" id="PTHR13386">
    <property type="entry name" value="HISTONE PARYLATION FACTOR 1"/>
    <property type="match status" value="1"/>
</dbReference>
<evidence type="ECO:0000256" key="3">
    <source>
        <dbReference type="ARBA" id="ARBA00010803"/>
    </source>
</evidence>
<evidence type="ECO:0000256" key="5">
    <source>
        <dbReference type="ARBA" id="ARBA00023242"/>
    </source>
</evidence>
<feature type="region of interest" description="Disordered" evidence="6">
    <location>
        <begin position="526"/>
        <end position="545"/>
    </location>
</feature>
<evidence type="ECO:0000313" key="8">
    <source>
        <dbReference type="Proteomes" id="UP000469452"/>
    </source>
</evidence>
<proteinExistence type="inferred from homology"/>
<dbReference type="GO" id="GO:0005694">
    <property type="term" value="C:chromosome"/>
    <property type="evidence" value="ECO:0007669"/>
    <property type="project" value="UniProtKB-SubCell"/>
</dbReference>
<dbReference type="GO" id="GO:0042393">
    <property type="term" value="F:histone binding"/>
    <property type="evidence" value="ECO:0007669"/>
    <property type="project" value="InterPro"/>
</dbReference>
<protein>
    <submittedName>
        <fullName evidence="7">Uncharacterized protein</fullName>
    </submittedName>
</protein>
<comment type="similarity">
    <text evidence="3">Belongs to the HPF1 family.</text>
</comment>
<feature type="region of interest" description="Disordered" evidence="6">
    <location>
        <begin position="402"/>
        <end position="425"/>
    </location>
</feature>
<keyword evidence="4" id="KW-0158">Chromosome</keyword>
<dbReference type="Proteomes" id="UP000469452">
    <property type="component" value="Unassembled WGS sequence"/>
</dbReference>
<evidence type="ECO:0000256" key="2">
    <source>
        <dbReference type="ARBA" id="ARBA00004286"/>
    </source>
</evidence>
<accession>A0A6A5ADX0</accession>
<evidence type="ECO:0000313" key="7">
    <source>
        <dbReference type="EMBL" id="KAF0752265.1"/>
    </source>
</evidence>
<gene>
    <name evidence="7" type="ORF">AaE_006107</name>
</gene>
<dbReference type="InterPro" id="IPR019361">
    <property type="entry name" value="HPF1"/>
</dbReference>
<dbReference type="VEuPathDB" id="FungiDB:H257_05787"/>
<evidence type="ECO:0000256" key="6">
    <source>
        <dbReference type="SAM" id="MobiDB-lite"/>
    </source>
</evidence>
<feature type="compositionally biased region" description="Polar residues" evidence="6">
    <location>
        <begin position="721"/>
        <end position="734"/>
    </location>
</feature>
<dbReference type="VEuPathDB" id="FungiDB:H257_05788"/>
<feature type="compositionally biased region" description="Low complexity" evidence="6">
    <location>
        <begin position="636"/>
        <end position="667"/>
    </location>
</feature>
<feature type="region of interest" description="Disordered" evidence="6">
    <location>
        <begin position="589"/>
        <end position="610"/>
    </location>
</feature>
<dbReference type="EMBL" id="VJMI01011631">
    <property type="protein sequence ID" value="KAF0752265.1"/>
    <property type="molecule type" value="Genomic_DNA"/>
</dbReference>
<comment type="subcellular location">
    <subcellularLocation>
        <location evidence="2">Chromosome</location>
    </subcellularLocation>
    <subcellularLocation>
        <location evidence="1">Nucleus</location>
    </subcellularLocation>
</comment>